<dbReference type="EMBL" id="VZCW01000270">
    <property type="protein sequence ID" value="MQN13222.1"/>
    <property type="molecule type" value="Genomic_DNA"/>
</dbReference>
<proteinExistence type="predicted"/>
<evidence type="ECO:0000313" key="1">
    <source>
        <dbReference type="EMBL" id="MQN13222.1"/>
    </source>
</evidence>
<feature type="non-terminal residue" evidence="1">
    <location>
        <position position="1"/>
    </location>
</feature>
<name>A0AA90UHA7_9BACT</name>
<protein>
    <submittedName>
        <fullName evidence="1">ORF6N domain-containing protein</fullName>
    </submittedName>
</protein>
<evidence type="ECO:0000313" key="2">
    <source>
        <dbReference type="Proteomes" id="UP000442105"/>
    </source>
</evidence>
<comment type="caution">
    <text evidence="1">The sequence shown here is derived from an EMBL/GenBank/DDBJ whole genome shotgun (WGS) entry which is preliminary data.</text>
</comment>
<dbReference type="AlphaFoldDB" id="A0AA90UHA7"/>
<gene>
    <name evidence="1" type="ORF">F7D95_10460</name>
</gene>
<reference evidence="2" key="1">
    <citation type="submission" date="2019-09" db="EMBL/GenBank/DDBJ databases">
        <title>Distinct polysaccharide growth profiles of human intestinal Prevotella copri isolates.</title>
        <authorList>
            <person name="Fehlner-Peach H."/>
            <person name="Magnabosco C."/>
            <person name="Raghavan V."/>
            <person name="Scher J.U."/>
            <person name="Tett A."/>
            <person name="Cox L.M."/>
            <person name="Gottsegen C."/>
            <person name="Watters A."/>
            <person name="Wiltshire- Gordon J.D."/>
            <person name="Segata N."/>
            <person name="Bonneau R."/>
            <person name="Littman D.R."/>
        </authorList>
    </citation>
    <scope>NUCLEOTIDE SEQUENCE [LARGE SCALE GENOMIC DNA]</scope>
    <source>
        <strain evidence="2">iAQ1179</strain>
    </source>
</reference>
<sequence>VETFRLSHDRFLCIDDDVYHIGASIKDLGKKWFGFSKMEILMPDELVERINRGYSVIT</sequence>
<accession>A0AA90UHA7</accession>
<dbReference type="Proteomes" id="UP000442105">
    <property type="component" value="Unassembled WGS sequence"/>
</dbReference>
<organism evidence="1 2">
    <name type="scientific">Segatella copri</name>
    <dbReference type="NCBI Taxonomy" id="165179"/>
    <lineage>
        <taxon>Bacteria</taxon>
        <taxon>Pseudomonadati</taxon>
        <taxon>Bacteroidota</taxon>
        <taxon>Bacteroidia</taxon>
        <taxon>Bacteroidales</taxon>
        <taxon>Prevotellaceae</taxon>
        <taxon>Segatella</taxon>
    </lineage>
</organism>